<evidence type="ECO:0000256" key="2">
    <source>
        <dbReference type="ARBA" id="ARBA00022448"/>
    </source>
</evidence>
<proteinExistence type="inferred from homology"/>
<dbReference type="GO" id="GO:0031460">
    <property type="term" value="P:glycine betaine transport"/>
    <property type="evidence" value="ECO:0007669"/>
    <property type="project" value="TreeGrafter"/>
</dbReference>
<sequence length="229" mass="25548">MILLSDYLIQPKTKKAYGGRNMFDVFRNSYDEFLSALLEHIEISFIAIVTAIVLAIFVTIFLNFYKEFSHITIYLFSLMYAIPSFALFALLIPITGLGQTTAIIVLVIYAQYILVRTFLSGLSQVDKHVIEAAKAMGMTKWQILLKVQFPLAQKSFFAGLRLASTAIIAIATIGAMINAGGLGVILFDGLRTMNLTKLLWGIILTVGLSLLTNLIIYLVEELFQKEYSV</sequence>
<feature type="transmembrane region" description="Helical" evidence="6">
    <location>
        <begin position="43"/>
        <end position="65"/>
    </location>
</feature>
<dbReference type="Proteomes" id="UP000001170">
    <property type="component" value="Chromosome"/>
</dbReference>
<evidence type="ECO:0000256" key="4">
    <source>
        <dbReference type="ARBA" id="ARBA00022989"/>
    </source>
</evidence>
<feature type="domain" description="ABC transmembrane type-1" evidence="7">
    <location>
        <begin position="37"/>
        <end position="221"/>
    </location>
</feature>
<gene>
    <name evidence="8" type="primary">proWX</name>
    <name evidence="8" type="ordered locus">stu1309</name>
</gene>
<dbReference type="STRING" id="264199.stu1309"/>
<keyword evidence="4 6" id="KW-1133">Transmembrane helix</keyword>
<evidence type="ECO:0000256" key="5">
    <source>
        <dbReference type="ARBA" id="ARBA00023136"/>
    </source>
</evidence>
<evidence type="ECO:0000256" key="6">
    <source>
        <dbReference type="RuleBase" id="RU363032"/>
    </source>
</evidence>
<accession>Q5M3R4</accession>
<dbReference type="EMBL" id="CP000023">
    <property type="protein sequence ID" value="AAV60939.1"/>
    <property type="molecule type" value="Genomic_DNA"/>
</dbReference>
<dbReference type="InterPro" id="IPR035906">
    <property type="entry name" value="MetI-like_sf"/>
</dbReference>
<dbReference type="SUPFAM" id="SSF161098">
    <property type="entry name" value="MetI-like"/>
    <property type="match status" value="1"/>
</dbReference>
<name>Q5M3R4_STRT2</name>
<dbReference type="GO" id="GO:0055085">
    <property type="term" value="P:transmembrane transport"/>
    <property type="evidence" value="ECO:0007669"/>
    <property type="project" value="InterPro"/>
</dbReference>
<dbReference type="eggNOG" id="COG1174">
    <property type="taxonomic scope" value="Bacteria"/>
</dbReference>
<dbReference type="GO" id="GO:0005886">
    <property type="term" value="C:plasma membrane"/>
    <property type="evidence" value="ECO:0007669"/>
    <property type="project" value="UniProtKB-SubCell"/>
</dbReference>
<evidence type="ECO:0000256" key="3">
    <source>
        <dbReference type="ARBA" id="ARBA00022692"/>
    </source>
</evidence>
<keyword evidence="3 6" id="KW-0812">Transmembrane</keyword>
<protein>
    <submittedName>
        <fullName evidence="8">Choline/proline/glycine betaine ABC uptake transporter membrane-spanning protein</fullName>
    </submittedName>
</protein>
<dbReference type="InterPro" id="IPR000515">
    <property type="entry name" value="MetI-like"/>
</dbReference>
<dbReference type="CDD" id="cd06261">
    <property type="entry name" value="TM_PBP2"/>
    <property type="match status" value="1"/>
</dbReference>
<comment type="subcellular location">
    <subcellularLocation>
        <location evidence="6">Cell membrane</location>
        <topology evidence="6">Multi-pass membrane protein</topology>
    </subcellularLocation>
    <subcellularLocation>
        <location evidence="1">Membrane</location>
        <topology evidence="1">Multi-pass membrane protein</topology>
    </subcellularLocation>
</comment>
<evidence type="ECO:0000313" key="9">
    <source>
        <dbReference type="Proteomes" id="UP000001170"/>
    </source>
</evidence>
<organism evidence="8 9">
    <name type="scientific">Streptococcus thermophilus (strain ATCC BAA-250 / LMG 18311)</name>
    <dbReference type="NCBI Taxonomy" id="264199"/>
    <lineage>
        <taxon>Bacteria</taxon>
        <taxon>Bacillati</taxon>
        <taxon>Bacillota</taxon>
        <taxon>Bacilli</taxon>
        <taxon>Lactobacillales</taxon>
        <taxon>Streptococcaceae</taxon>
        <taxon>Streptococcus</taxon>
    </lineage>
</organism>
<dbReference type="HOGENOM" id="CLU_046113_7_2_9"/>
<keyword evidence="2 6" id="KW-0813">Transport</keyword>
<dbReference type="KEGG" id="stl:stu1309"/>
<dbReference type="PANTHER" id="PTHR30177">
    <property type="entry name" value="GLYCINE BETAINE/L-PROLINE TRANSPORT SYSTEM PERMEASE PROTEIN PROW"/>
    <property type="match status" value="1"/>
</dbReference>
<evidence type="ECO:0000259" key="7">
    <source>
        <dbReference type="PROSITE" id="PS50928"/>
    </source>
</evidence>
<dbReference type="PROSITE" id="PS50928">
    <property type="entry name" value="ABC_TM1"/>
    <property type="match status" value="1"/>
</dbReference>
<dbReference type="InterPro" id="IPR051204">
    <property type="entry name" value="ABC_transp_perm/SBD"/>
</dbReference>
<keyword evidence="9" id="KW-1185">Reference proteome</keyword>
<feature type="transmembrane region" description="Helical" evidence="6">
    <location>
        <begin position="100"/>
        <end position="119"/>
    </location>
</feature>
<reference evidence="8 9" key="1">
    <citation type="journal article" date="2004" name="Nat. Biotechnol.">
        <title>Complete sequence and comparative genome analysis of the dairy bacterium Streptococcus thermophilus.</title>
        <authorList>
            <person name="Bolotin A."/>
            <person name="Quinquis B."/>
            <person name="Renault P."/>
            <person name="Sorokin A."/>
            <person name="Ehrlich S.D."/>
            <person name="Kulakauskas S."/>
            <person name="Lapidus A."/>
            <person name="Goltsman E."/>
            <person name="Mazur M."/>
            <person name="Pusch G.D."/>
            <person name="Fonstein M."/>
            <person name="Overbeek R."/>
            <person name="Kyprides N."/>
            <person name="Purnelle B."/>
            <person name="Prozzi D."/>
            <person name="Ngui K."/>
            <person name="Masuy D."/>
            <person name="Hancy F."/>
            <person name="Burteau S."/>
            <person name="Boutry M."/>
            <person name="Delcour J."/>
            <person name="Goffeau A."/>
            <person name="Hols P."/>
        </authorList>
    </citation>
    <scope>NUCLEOTIDE SEQUENCE [LARGE SCALE GENOMIC DNA]</scope>
    <source>
        <strain evidence="9">ATCC BAA-250 / LMG 18311</strain>
    </source>
</reference>
<dbReference type="Gene3D" id="1.10.3720.10">
    <property type="entry name" value="MetI-like"/>
    <property type="match status" value="1"/>
</dbReference>
<comment type="similarity">
    <text evidence="6">Belongs to the binding-protein-dependent transport system permease family.</text>
</comment>
<evidence type="ECO:0000313" key="8">
    <source>
        <dbReference type="EMBL" id="AAV60939.1"/>
    </source>
</evidence>
<dbReference type="AlphaFoldDB" id="Q5M3R4"/>
<dbReference type="PANTHER" id="PTHR30177:SF4">
    <property type="entry name" value="OSMOPROTECTANT IMPORT PERMEASE PROTEIN OSMW"/>
    <property type="match status" value="1"/>
</dbReference>
<keyword evidence="5 6" id="KW-0472">Membrane</keyword>
<feature type="transmembrane region" description="Helical" evidence="6">
    <location>
        <begin position="72"/>
        <end position="94"/>
    </location>
</feature>
<evidence type="ECO:0000256" key="1">
    <source>
        <dbReference type="ARBA" id="ARBA00004141"/>
    </source>
</evidence>
<feature type="transmembrane region" description="Helical" evidence="6">
    <location>
        <begin position="198"/>
        <end position="219"/>
    </location>
</feature>
<feature type="transmembrane region" description="Helical" evidence="6">
    <location>
        <begin position="162"/>
        <end position="186"/>
    </location>
</feature>
<dbReference type="Pfam" id="PF00528">
    <property type="entry name" value="BPD_transp_1"/>
    <property type="match status" value="1"/>
</dbReference>